<dbReference type="Pfam" id="PF01636">
    <property type="entry name" value="APH"/>
    <property type="match status" value="1"/>
</dbReference>
<reference evidence="2 3" key="1">
    <citation type="submission" date="2013-01" db="EMBL/GenBank/DDBJ databases">
        <authorList>
            <person name="Fiebig A."/>
            <person name="Goeker M."/>
            <person name="Klenk H.-P.P."/>
        </authorList>
    </citation>
    <scope>NUCLEOTIDE SEQUENCE [LARGE SCALE GENOMIC DNA]</scope>
    <source>
        <strain evidence="2 3">DSM 24838</strain>
    </source>
</reference>
<keyword evidence="3" id="KW-1185">Reference proteome</keyword>
<dbReference type="Gene3D" id="3.30.200.20">
    <property type="entry name" value="Phosphorylase Kinase, domain 1"/>
    <property type="match status" value="1"/>
</dbReference>
<dbReference type="EMBL" id="AONG01000003">
    <property type="protein sequence ID" value="KIQ71082.1"/>
    <property type="molecule type" value="Genomic_DNA"/>
</dbReference>
<dbReference type="SUPFAM" id="SSF56112">
    <property type="entry name" value="Protein kinase-like (PK-like)"/>
    <property type="match status" value="1"/>
</dbReference>
<keyword evidence="2" id="KW-0808">Transferase</keyword>
<dbReference type="GO" id="GO:0016740">
    <property type="term" value="F:transferase activity"/>
    <property type="evidence" value="ECO:0007669"/>
    <property type="project" value="UniProtKB-KW"/>
</dbReference>
<name>A0A0D0QFL2_9RHOB</name>
<dbReference type="InterPro" id="IPR011009">
    <property type="entry name" value="Kinase-like_dom_sf"/>
</dbReference>
<dbReference type="PATRIC" id="fig|1123501.6.peg.519"/>
<dbReference type="RefSeq" id="WP_018304578.1">
    <property type="nucleotide sequence ID" value="NZ_KB902314.1"/>
</dbReference>
<accession>A0A0D0QFL2</accession>
<dbReference type="eggNOG" id="COG3178">
    <property type="taxonomic scope" value="Bacteria"/>
</dbReference>
<comment type="caution">
    <text evidence="2">The sequence shown here is derived from an EMBL/GenBank/DDBJ whole genome shotgun (WGS) entry which is preliminary data.</text>
</comment>
<protein>
    <submittedName>
        <fullName evidence="2">Putative phosphotransferase</fullName>
    </submittedName>
</protein>
<evidence type="ECO:0000259" key="1">
    <source>
        <dbReference type="Pfam" id="PF01636"/>
    </source>
</evidence>
<dbReference type="Proteomes" id="UP000035100">
    <property type="component" value="Unassembled WGS sequence"/>
</dbReference>
<sequence>MIDVEAFLAAGPTRGWTRTPLAGDASARRYERLTAPDGRTRVLMIAPAGDASTHAFVRVTAHLRDHGLSAPEILDAAPESGLLLLEDLGPTHCAAHLSGTPDDEVRIADAVADLLAALDALPVPEGLARMTPEVAGAMLAPLAHHAPRMPVGLLDEMAAVVADAVEAQCGPADRFSLRDCHAENVIWRPGRTGHARLGLLDYQDAVAAPRGYDLASWIADARRDVPPAVARRMTERLASALGMAPQDLAAAVAVLQVQRNLRILGIFARLAREEGKRRYLAFLPRVRAHVEAGLAHPALAELRPLVHEALATELERSAPA</sequence>
<dbReference type="InterPro" id="IPR002575">
    <property type="entry name" value="Aminoglycoside_PTrfase"/>
</dbReference>
<feature type="domain" description="Aminoglycoside phosphotransferase" evidence="1">
    <location>
        <begin position="19"/>
        <end position="236"/>
    </location>
</feature>
<dbReference type="AlphaFoldDB" id="A0A0D0QFL2"/>
<dbReference type="STRING" id="1123501.Wenmar_00460"/>
<organism evidence="2 3">
    <name type="scientific">Wenxinia marina DSM 24838</name>
    <dbReference type="NCBI Taxonomy" id="1123501"/>
    <lineage>
        <taxon>Bacteria</taxon>
        <taxon>Pseudomonadati</taxon>
        <taxon>Pseudomonadota</taxon>
        <taxon>Alphaproteobacteria</taxon>
        <taxon>Rhodobacterales</taxon>
        <taxon>Roseobacteraceae</taxon>
        <taxon>Wenxinia</taxon>
    </lineage>
</organism>
<evidence type="ECO:0000313" key="3">
    <source>
        <dbReference type="Proteomes" id="UP000035100"/>
    </source>
</evidence>
<evidence type="ECO:0000313" key="2">
    <source>
        <dbReference type="EMBL" id="KIQ71082.1"/>
    </source>
</evidence>
<gene>
    <name evidence="2" type="ORF">Wenmar_00460</name>
</gene>
<proteinExistence type="predicted"/>
<dbReference type="Gene3D" id="3.90.1200.10">
    <property type="match status" value="1"/>
</dbReference>